<accession>A0A699YQ93</accession>
<sequence length="76" mass="7801">MNVLAASSWLAVCSFNLAKPRVCTEPATSGLHQEPDKLSTRPVSVGSNGLGLLVLRLVLSCSVLSVGDASCCSLGL</sequence>
<proteinExistence type="predicted"/>
<gene>
    <name evidence="1" type="ORF">HaLaN_05181</name>
</gene>
<dbReference type="AlphaFoldDB" id="A0A699YQ93"/>
<evidence type="ECO:0000313" key="1">
    <source>
        <dbReference type="EMBL" id="GFH09948.1"/>
    </source>
</evidence>
<dbReference type="EMBL" id="BLLF01000276">
    <property type="protein sequence ID" value="GFH09948.1"/>
    <property type="molecule type" value="Genomic_DNA"/>
</dbReference>
<comment type="caution">
    <text evidence="1">The sequence shown here is derived from an EMBL/GenBank/DDBJ whole genome shotgun (WGS) entry which is preliminary data.</text>
</comment>
<reference evidence="1 2" key="1">
    <citation type="submission" date="2020-02" db="EMBL/GenBank/DDBJ databases">
        <title>Draft genome sequence of Haematococcus lacustris strain NIES-144.</title>
        <authorList>
            <person name="Morimoto D."/>
            <person name="Nakagawa S."/>
            <person name="Yoshida T."/>
            <person name="Sawayama S."/>
        </authorList>
    </citation>
    <scope>NUCLEOTIDE SEQUENCE [LARGE SCALE GENOMIC DNA]</scope>
    <source>
        <strain evidence="1 2">NIES-144</strain>
    </source>
</reference>
<evidence type="ECO:0000313" key="2">
    <source>
        <dbReference type="Proteomes" id="UP000485058"/>
    </source>
</evidence>
<name>A0A699YQ93_HAELA</name>
<dbReference type="Proteomes" id="UP000485058">
    <property type="component" value="Unassembled WGS sequence"/>
</dbReference>
<keyword evidence="2" id="KW-1185">Reference proteome</keyword>
<protein>
    <submittedName>
        <fullName evidence="1">Uncharacterized protein</fullName>
    </submittedName>
</protein>
<organism evidence="1 2">
    <name type="scientific">Haematococcus lacustris</name>
    <name type="common">Green alga</name>
    <name type="synonym">Haematococcus pluvialis</name>
    <dbReference type="NCBI Taxonomy" id="44745"/>
    <lineage>
        <taxon>Eukaryota</taxon>
        <taxon>Viridiplantae</taxon>
        <taxon>Chlorophyta</taxon>
        <taxon>core chlorophytes</taxon>
        <taxon>Chlorophyceae</taxon>
        <taxon>CS clade</taxon>
        <taxon>Chlamydomonadales</taxon>
        <taxon>Haematococcaceae</taxon>
        <taxon>Haematococcus</taxon>
    </lineage>
</organism>